<keyword evidence="2" id="KW-1185">Reference proteome</keyword>
<dbReference type="RefSeq" id="WP_367991117.1">
    <property type="nucleotide sequence ID" value="NZ_JBAKFM010000005.1"/>
</dbReference>
<evidence type="ECO:0000313" key="1">
    <source>
        <dbReference type="EMBL" id="MEX0469917.1"/>
    </source>
</evidence>
<dbReference type="EMBL" id="JBAKFM010000005">
    <property type="protein sequence ID" value="MEX0469917.1"/>
    <property type="molecule type" value="Genomic_DNA"/>
</dbReference>
<evidence type="ECO:0008006" key="3">
    <source>
        <dbReference type="Google" id="ProtNLM"/>
    </source>
</evidence>
<accession>A0ABV3TE60</accession>
<dbReference type="Proteomes" id="UP001556709">
    <property type="component" value="Unassembled WGS sequence"/>
</dbReference>
<comment type="caution">
    <text evidence="1">The sequence shown here is derived from an EMBL/GenBank/DDBJ whole genome shotgun (WGS) entry which is preliminary data.</text>
</comment>
<evidence type="ECO:0000313" key="2">
    <source>
        <dbReference type="Proteomes" id="UP001556709"/>
    </source>
</evidence>
<protein>
    <recommendedName>
        <fullName evidence="3">Phage coat protein</fullName>
    </recommendedName>
</protein>
<proteinExistence type="predicted"/>
<reference evidence="1 2" key="1">
    <citation type="submission" date="2024-02" db="EMBL/GenBank/DDBJ databases">
        <title>New especies of Spiribacter isolated from saline water.</title>
        <authorList>
            <person name="Leon M.J."/>
            <person name="De La Haba R."/>
            <person name="Sanchez-Porro C."/>
            <person name="Ventosa A."/>
        </authorList>
    </citation>
    <scope>NUCLEOTIDE SEQUENCE [LARGE SCALE GENOMIC DNA]</scope>
    <source>
        <strain evidence="2">ag22IC6-390</strain>
    </source>
</reference>
<gene>
    <name evidence="1" type="ORF">V6X73_09280</name>
</gene>
<sequence>MATTRLSDIIDVTVFRDLPPVNGPEKTAFFDSGVVTRNALLDELAGSAGKVAELPFWKDLDGSVEVNYSSDDPSSTATPQKVVQGEQVARKAFVNQGWQAADLASELALGARAIDQVRNRTDRYFERQWQRRLIATTNGIIADNVANDGGDMVVDVAADAIANQDAGTLFNRDAFVEATNTLGDRYDELSAIAVHSAVYAQMVKNDDIDFIPDSEGNLVIPTYLGLRVIVDDGMNVEAGSTDGFKYTSVLFGAGAFGYGVGNPEVPVEIERYADQGDGGGIETLWVRNTWILHPFGFKATGTPSGVSFTQAELANADNIDRVIERKNIPLAFLITN</sequence>
<name>A0ABV3TE60_9GAMM</name>
<organism evidence="1 2">
    <name type="scientific">Spiribacter pallidus</name>
    <dbReference type="NCBI Taxonomy" id="1987936"/>
    <lineage>
        <taxon>Bacteria</taxon>
        <taxon>Pseudomonadati</taxon>
        <taxon>Pseudomonadota</taxon>
        <taxon>Gammaproteobacteria</taxon>
        <taxon>Chromatiales</taxon>
        <taxon>Ectothiorhodospiraceae</taxon>
        <taxon>Spiribacter</taxon>
    </lineage>
</organism>